<gene>
    <name evidence="2" type="ORF">DFR85_09165</name>
</gene>
<organism evidence="2 3">
    <name type="scientific">Acidianus brierleyi</name>
    <dbReference type="NCBI Taxonomy" id="41673"/>
    <lineage>
        <taxon>Archaea</taxon>
        <taxon>Thermoproteota</taxon>
        <taxon>Thermoprotei</taxon>
        <taxon>Sulfolobales</taxon>
        <taxon>Sulfolobaceae</taxon>
        <taxon>Acidianus</taxon>
    </lineage>
</organism>
<keyword evidence="3" id="KW-1185">Reference proteome</keyword>
<evidence type="ECO:0000313" key="2">
    <source>
        <dbReference type="EMBL" id="AWR94741.1"/>
    </source>
</evidence>
<dbReference type="GeneID" id="36832323"/>
<protein>
    <submittedName>
        <fullName evidence="2">Uncharacterized protein</fullName>
    </submittedName>
</protein>
<evidence type="ECO:0000256" key="1">
    <source>
        <dbReference type="SAM" id="Phobius"/>
    </source>
</evidence>
<reference evidence="2 3" key="1">
    <citation type="submission" date="2018-05" db="EMBL/GenBank/DDBJ databases">
        <title>Complete Genome Sequences of Extremely Thermoacidophilic, Metal-Mobilizing Type-Strain Members of the Archaeal Family Sulfolobaceae: Acidianus brierleyi DSM-1651T, Acidianus sulfidivorans DSM-18786T, Metallosphaera hakonensis DSM-7519T, and Metallosphaera prunae DSM-10039T.</title>
        <authorList>
            <person name="Counts J.A."/>
            <person name="Kelly R.M."/>
        </authorList>
    </citation>
    <scope>NUCLEOTIDE SEQUENCE [LARGE SCALE GENOMIC DNA]</scope>
    <source>
        <strain evidence="2 3">DSM 1651</strain>
    </source>
</reference>
<sequence>MKSLERSNILIALTSVIPLVGGPITGYLLGRKIRDFEDSLVYLFMGFPLFILSSSILSFIYFRNYLYLVLIYAAISPFLVAYLISRKYENMQINVNEYYIEIKLEVPIDLEENTDPNVIFEKIFNKALKKMKNPYYYYKLKSLNSCSNLKVSLSENKMILRRRCGDIIIEIELTNKNVADMKVSISY</sequence>
<proteinExistence type="predicted"/>
<dbReference type="EMBL" id="CP029289">
    <property type="protein sequence ID" value="AWR94741.1"/>
    <property type="molecule type" value="Genomic_DNA"/>
</dbReference>
<dbReference type="Proteomes" id="UP000248044">
    <property type="component" value="Chromosome"/>
</dbReference>
<feature type="transmembrane region" description="Helical" evidence="1">
    <location>
        <begin position="6"/>
        <end position="29"/>
    </location>
</feature>
<name>A0A2U9IFC9_9CREN</name>
<dbReference type="OrthoDB" id="39701at2157"/>
<dbReference type="AlphaFoldDB" id="A0A2U9IFC9"/>
<evidence type="ECO:0000313" key="3">
    <source>
        <dbReference type="Proteomes" id="UP000248044"/>
    </source>
</evidence>
<feature type="transmembrane region" description="Helical" evidence="1">
    <location>
        <begin position="66"/>
        <end position="84"/>
    </location>
</feature>
<keyword evidence="1" id="KW-0472">Membrane</keyword>
<accession>A0A2U9IFC9</accession>
<dbReference type="RefSeq" id="WP_110270622.1">
    <property type="nucleotide sequence ID" value="NZ_CP029289.2"/>
</dbReference>
<dbReference type="KEGG" id="abri:DFR85_09165"/>
<keyword evidence="1" id="KW-1133">Transmembrane helix</keyword>
<feature type="transmembrane region" description="Helical" evidence="1">
    <location>
        <begin position="41"/>
        <end position="60"/>
    </location>
</feature>
<keyword evidence="1" id="KW-0812">Transmembrane</keyword>